<proteinExistence type="predicted"/>
<gene>
    <name evidence="1" type="ORF">QYM36_007013</name>
</gene>
<dbReference type="Proteomes" id="UP001187531">
    <property type="component" value="Unassembled WGS sequence"/>
</dbReference>
<evidence type="ECO:0000313" key="1">
    <source>
        <dbReference type="EMBL" id="KAK2716721.1"/>
    </source>
</evidence>
<protein>
    <submittedName>
        <fullName evidence="1">Uncharacterized protein</fullName>
    </submittedName>
</protein>
<evidence type="ECO:0000313" key="2">
    <source>
        <dbReference type="Proteomes" id="UP001187531"/>
    </source>
</evidence>
<reference evidence="1" key="1">
    <citation type="submission" date="2023-07" db="EMBL/GenBank/DDBJ databases">
        <title>Chromosome-level genome assembly of Artemia franciscana.</title>
        <authorList>
            <person name="Jo E."/>
        </authorList>
    </citation>
    <scope>NUCLEOTIDE SEQUENCE</scope>
    <source>
        <tissue evidence="1">Whole body</tissue>
    </source>
</reference>
<sequence length="123" mass="14811">MSKIYAQIKHDSESWRMFLQKEDAVRSAHNVYSSINDSEESLKLNEEEWLRRGFAEYRSKVLKKLNIRSMIQQRAHKAEWMIDLLKHPELLQQNNEEENLKIKEKLFLSANKYNSLEKAKRFL</sequence>
<keyword evidence="2" id="KW-1185">Reference proteome</keyword>
<dbReference type="AlphaFoldDB" id="A0AA88HYQ0"/>
<name>A0AA88HYQ0_ARTSF</name>
<organism evidence="1 2">
    <name type="scientific">Artemia franciscana</name>
    <name type="common">Brine shrimp</name>
    <name type="synonym">Artemia sanfranciscana</name>
    <dbReference type="NCBI Taxonomy" id="6661"/>
    <lineage>
        <taxon>Eukaryota</taxon>
        <taxon>Metazoa</taxon>
        <taxon>Ecdysozoa</taxon>
        <taxon>Arthropoda</taxon>
        <taxon>Crustacea</taxon>
        <taxon>Branchiopoda</taxon>
        <taxon>Anostraca</taxon>
        <taxon>Artemiidae</taxon>
        <taxon>Artemia</taxon>
    </lineage>
</organism>
<feature type="non-terminal residue" evidence="1">
    <location>
        <position position="1"/>
    </location>
</feature>
<comment type="caution">
    <text evidence="1">The sequence shown here is derived from an EMBL/GenBank/DDBJ whole genome shotgun (WGS) entry which is preliminary data.</text>
</comment>
<accession>A0AA88HYQ0</accession>
<dbReference type="EMBL" id="JAVRJZ010000011">
    <property type="protein sequence ID" value="KAK2716721.1"/>
    <property type="molecule type" value="Genomic_DNA"/>
</dbReference>